<reference evidence="4" key="1">
    <citation type="submission" date="2018-07" db="EMBL/GenBank/DDBJ databases">
        <authorList>
            <person name="Gao Z.-S."/>
            <person name="Jia H.-M."/>
            <person name="Jia H.-J."/>
            <person name="Cai Q.-L."/>
            <person name="Wang Y."/>
            <person name="Zhao H.-B."/>
        </authorList>
    </citation>
    <scope>NUCLEOTIDE SEQUENCE</scope>
    <source>
        <tissue evidence="4">Leaves</tissue>
    </source>
</reference>
<dbReference type="InterPro" id="IPR053258">
    <property type="entry name" value="Ca-permeable_cation_channel"/>
</dbReference>
<reference evidence="4 5" key="2">
    <citation type="journal article" date="2019" name="Plant Biotechnol. J.">
        <title>The red bayberry genome and genetic basis of sex determination.</title>
        <authorList>
            <person name="Jia H.M."/>
            <person name="Jia H.J."/>
            <person name="Cai Q.L."/>
            <person name="Wang Y."/>
            <person name="Zhao H.B."/>
            <person name="Yang W.F."/>
            <person name="Wang G.Y."/>
            <person name="Li Y.H."/>
            <person name="Zhan D.L."/>
            <person name="Shen Y.T."/>
            <person name="Niu Q.F."/>
            <person name="Chang L."/>
            <person name="Qiu J."/>
            <person name="Zhao L."/>
            <person name="Xie H.B."/>
            <person name="Fu W.Y."/>
            <person name="Jin J."/>
            <person name="Li X.W."/>
            <person name="Jiao Y."/>
            <person name="Zhou C.C."/>
            <person name="Tu T."/>
            <person name="Chai C.Y."/>
            <person name="Gao J.L."/>
            <person name="Fan L.J."/>
            <person name="van de Weg E."/>
            <person name="Wang J.Y."/>
            <person name="Gao Z.S."/>
        </authorList>
    </citation>
    <scope>NUCLEOTIDE SEQUENCE [LARGE SCALE GENOMIC DNA]</scope>
    <source>
        <tissue evidence="4">Leaves</tissue>
    </source>
</reference>
<feature type="transmembrane region" description="Helical" evidence="2">
    <location>
        <begin position="85"/>
        <end position="107"/>
    </location>
</feature>
<comment type="caution">
    <text evidence="4">The sequence shown here is derived from an EMBL/GenBank/DDBJ whole genome shotgun (WGS) entry which is preliminary data.</text>
</comment>
<keyword evidence="5" id="KW-1185">Reference proteome</keyword>
<dbReference type="EMBL" id="RXIC02000025">
    <property type="protein sequence ID" value="KAB1206189.1"/>
    <property type="molecule type" value="Genomic_DNA"/>
</dbReference>
<gene>
    <name evidence="3" type="ORF">CJ030_MR7G014334</name>
    <name evidence="4" type="ORF">CJ030_MR7G014362</name>
</gene>
<dbReference type="AlphaFoldDB" id="A0A6A1V2Y2"/>
<evidence type="ECO:0000256" key="2">
    <source>
        <dbReference type="SAM" id="Phobius"/>
    </source>
</evidence>
<dbReference type="PANTHER" id="PTHR34115:SF17">
    <property type="entry name" value="PROTEIN, PUTATIVE-RELATED"/>
    <property type="match status" value="1"/>
</dbReference>
<dbReference type="Proteomes" id="UP000516437">
    <property type="component" value="Chromosome 7"/>
</dbReference>
<name>A0A6A1V2Y2_9ROSI</name>
<sequence length="229" mass="25847">MEGNNIGKLRSEREQGRTGHNSTEFQGPYNCLFAILLALLQLKYTISGASPFKRQGTMMLLFVAAASVHNIALREANRESIRSRSYFRVVKLIYHLSGGLGYHFLALILFPNFAWLIISIPIAIYVIWELYWAFTPHDQVGTRLHAIDNNLNDQHGGDIDDSTHQQIIINHFQQEEADHGTVMNDNSVEEEGEVHDSVHQVQILINAPHDPASCQSPSINDNSMEQEIV</sequence>
<feature type="region of interest" description="Disordered" evidence="1">
    <location>
        <begin position="1"/>
        <end position="22"/>
    </location>
</feature>
<organism evidence="4 5">
    <name type="scientific">Morella rubra</name>
    <name type="common">Chinese bayberry</name>
    <dbReference type="NCBI Taxonomy" id="262757"/>
    <lineage>
        <taxon>Eukaryota</taxon>
        <taxon>Viridiplantae</taxon>
        <taxon>Streptophyta</taxon>
        <taxon>Embryophyta</taxon>
        <taxon>Tracheophyta</taxon>
        <taxon>Spermatophyta</taxon>
        <taxon>Magnoliopsida</taxon>
        <taxon>eudicotyledons</taxon>
        <taxon>Gunneridae</taxon>
        <taxon>Pentapetalae</taxon>
        <taxon>rosids</taxon>
        <taxon>fabids</taxon>
        <taxon>Fagales</taxon>
        <taxon>Myricaceae</taxon>
        <taxon>Morella</taxon>
    </lineage>
</organism>
<keyword evidence="2" id="KW-0812">Transmembrane</keyword>
<evidence type="ECO:0000256" key="1">
    <source>
        <dbReference type="SAM" id="MobiDB-lite"/>
    </source>
</evidence>
<evidence type="ECO:0000313" key="4">
    <source>
        <dbReference type="EMBL" id="KAB1206217.1"/>
    </source>
</evidence>
<feature type="transmembrane region" description="Helical" evidence="2">
    <location>
        <begin position="27"/>
        <end position="44"/>
    </location>
</feature>
<keyword evidence="2" id="KW-1133">Transmembrane helix</keyword>
<evidence type="ECO:0000313" key="3">
    <source>
        <dbReference type="EMBL" id="KAB1206189.1"/>
    </source>
</evidence>
<proteinExistence type="predicted"/>
<evidence type="ECO:0000313" key="5">
    <source>
        <dbReference type="Proteomes" id="UP000516437"/>
    </source>
</evidence>
<keyword evidence="2" id="KW-0472">Membrane</keyword>
<dbReference type="EMBL" id="RXIC02000025">
    <property type="protein sequence ID" value="KAB1206217.1"/>
    <property type="molecule type" value="Genomic_DNA"/>
</dbReference>
<feature type="transmembrane region" description="Helical" evidence="2">
    <location>
        <begin position="113"/>
        <end position="134"/>
    </location>
</feature>
<accession>A0A6A1V2Y2</accession>
<reference evidence="4" key="3">
    <citation type="submission" date="2019-09" db="EMBL/GenBank/DDBJ databases">
        <authorList>
            <person name="Gao Z."/>
        </authorList>
    </citation>
    <scope>NUCLEOTIDE SEQUENCE</scope>
    <source>
        <tissue evidence="4">Leaves</tissue>
    </source>
</reference>
<feature type="transmembrane region" description="Helical" evidence="2">
    <location>
        <begin position="56"/>
        <end position="73"/>
    </location>
</feature>
<protein>
    <submittedName>
        <fullName evidence="4">Uncharacterized protein</fullName>
    </submittedName>
</protein>
<dbReference type="PANTHER" id="PTHR34115">
    <property type="entry name" value="PROTEIN, PUTATIVE-RELATED"/>
    <property type="match status" value="1"/>
</dbReference>